<dbReference type="InterPro" id="IPR025183">
    <property type="entry name" value="DUF4110"/>
</dbReference>
<dbReference type="EMBL" id="JBJQOH010000008">
    <property type="protein sequence ID" value="KAL3677539.1"/>
    <property type="molecule type" value="Genomic_DNA"/>
</dbReference>
<evidence type="ECO:0000313" key="2">
    <source>
        <dbReference type="EMBL" id="KAL3677539.1"/>
    </source>
</evidence>
<protein>
    <recommendedName>
        <fullName evidence="1">DUF4110 domain-containing protein</fullName>
    </recommendedName>
</protein>
<evidence type="ECO:0000313" key="3">
    <source>
        <dbReference type="Proteomes" id="UP001633002"/>
    </source>
</evidence>
<sequence>MLHLILNVIRLRPCKQELRKDKFDLAESRYKELKPVLDELEKLEKEQKAEEEEDASWMLSMKRSNEKAKSGAHHLFF</sequence>
<dbReference type="Proteomes" id="UP001633002">
    <property type="component" value="Unassembled WGS sequence"/>
</dbReference>
<name>A0ABD3GK29_9MARC</name>
<dbReference type="Pfam" id="PF13422">
    <property type="entry name" value="DUF4110"/>
    <property type="match status" value="1"/>
</dbReference>
<reference evidence="2 3" key="1">
    <citation type="submission" date="2024-09" db="EMBL/GenBank/DDBJ databases">
        <title>Chromosome-scale assembly of Riccia sorocarpa.</title>
        <authorList>
            <person name="Paukszto L."/>
        </authorList>
    </citation>
    <scope>NUCLEOTIDE SEQUENCE [LARGE SCALE GENOMIC DNA]</scope>
    <source>
        <strain evidence="2">LP-2024</strain>
        <tissue evidence="2">Aerial parts of the thallus</tissue>
    </source>
</reference>
<evidence type="ECO:0000259" key="1">
    <source>
        <dbReference type="Pfam" id="PF13422"/>
    </source>
</evidence>
<proteinExistence type="predicted"/>
<accession>A0ABD3GK29</accession>
<keyword evidence="3" id="KW-1185">Reference proteome</keyword>
<organism evidence="2 3">
    <name type="scientific">Riccia sorocarpa</name>
    <dbReference type="NCBI Taxonomy" id="122646"/>
    <lineage>
        <taxon>Eukaryota</taxon>
        <taxon>Viridiplantae</taxon>
        <taxon>Streptophyta</taxon>
        <taxon>Embryophyta</taxon>
        <taxon>Marchantiophyta</taxon>
        <taxon>Marchantiopsida</taxon>
        <taxon>Marchantiidae</taxon>
        <taxon>Marchantiales</taxon>
        <taxon>Ricciaceae</taxon>
        <taxon>Riccia</taxon>
    </lineage>
</organism>
<dbReference type="AlphaFoldDB" id="A0ABD3GK29"/>
<feature type="domain" description="DUF4110" evidence="1">
    <location>
        <begin position="15"/>
        <end position="56"/>
    </location>
</feature>
<gene>
    <name evidence="2" type="ORF">R1sor_027487</name>
</gene>
<comment type="caution">
    <text evidence="2">The sequence shown here is derived from an EMBL/GenBank/DDBJ whole genome shotgun (WGS) entry which is preliminary data.</text>
</comment>